<gene>
    <name evidence="1" type="ORF">D9756_008129</name>
</gene>
<sequence>MKILTKEAILAYTANVLLGRNGDARIPDSGLPSVFTNNTIAYPDNTSSTTGYTYRWLTPGF</sequence>
<comment type="caution">
    <text evidence="1">The sequence shown here is derived from an EMBL/GenBank/DDBJ whole genome shotgun (WGS) entry which is preliminary data.</text>
</comment>
<proteinExistence type="predicted"/>
<dbReference type="AlphaFoldDB" id="A0A8H5D4P9"/>
<accession>A0A8H5D4P9</accession>
<dbReference type="EMBL" id="JAACJO010000010">
    <property type="protein sequence ID" value="KAF5353460.1"/>
    <property type="molecule type" value="Genomic_DNA"/>
</dbReference>
<dbReference type="Proteomes" id="UP000559027">
    <property type="component" value="Unassembled WGS sequence"/>
</dbReference>
<reference evidence="1 2" key="1">
    <citation type="journal article" date="2020" name="ISME J.">
        <title>Uncovering the hidden diversity of litter-decomposition mechanisms in mushroom-forming fungi.</title>
        <authorList>
            <person name="Floudas D."/>
            <person name="Bentzer J."/>
            <person name="Ahren D."/>
            <person name="Johansson T."/>
            <person name="Persson P."/>
            <person name="Tunlid A."/>
        </authorList>
    </citation>
    <scope>NUCLEOTIDE SEQUENCE [LARGE SCALE GENOMIC DNA]</scope>
    <source>
        <strain evidence="1 2">CBS 146.42</strain>
    </source>
</reference>
<protein>
    <submittedName>
        <fullName evidence="1">Uncharacterized protein</fullName>
    </submittedName>
</protein>
<name>A0A8H5D4P9_9AGAR</name>
<organism evidence="1 2">
    <name type="scientific">Leucocoprinus leucothites</name>
    <dbReference type="NCBI Taxonomy" id="201217"/>
    <lineage>
        <taxon>Eukaryota</taxon>
        <taxon>Fungi</taxon>
        <taxon>Dikarya</taxon>
        <taxon>Basidiomycota</taxon>
        <taxon>Agaricomycotina</taxon>
        <taxon>Agaricomycetes</taxon>
        <taxon>Agaricomycetidae</taxon>
        <taxon>Agaricales</taxon>
        <taxon>Agaricineae</taxon>
        <taxon>Agaricaceae</taxon>
        <taxon>Leucocoprinus</taxon>
    </lineage>
</organism>
<evidence type="ECO:0000313" key="2">
    <source>
        <dbReference type="Proteomes" id="UP000559027"/>
    </source>
</evidence>
<keyword evidence="2" id="KW-1185">Reference proteome</keyword>
<evidence type="ECO:0000313" key="1">
    <source>
        <dbReference type="EMBL" id="KAF5353460.1"/>
    </source>
</evidence>